<dbReference type="Gene3D" id="3.40.50.300">
    <property type="entry name" value="P-loop containing nucleotide triphosphate hydrolases"/>
    <property type="match status" value="1"/>
</dbReference>
<organism evidence="3 4">
    <name type="scientific">Clohesyomyces aquaticus</name>
    <dbReference type="NCBI Taxonomy" id="1231657"/>
    <lineage>
        <taxon>Eukaryota</taxon>
        <taxon>Fungi</taxon>
        <taxon>Dikarya</taxon>
        <taxon>Ascomycota</taxon>
        <taxon>Pezizomycotina</taxon>
        <taxon>Dothideomycetes</taxon>
        <taxon>Pleosporomycetidae</taxon>
        <taxon>Pleosporales</taxon>
        <taxon>Lindgomycetaceae</taxon>
        <taxon>Clohesyomyces</taxon>
    </lineage>
</organism>
<dbReference type="InterPro" id="IPR001806">
    <property type="entry name" value="Small_GTPase"/>
</dbReference>
<dbReference type="AlphaFoldDB" id="A0A1Y1ZZ77"/>
<comment type="caution">
    <text evidence="3">The sequence shown here is derived from an EMBL/GenBank/DDBJ whole genome shotgun (WGS) entry which is preliminary data.</text>
</comment>
<dbReference type="InterPro" id="IPR005225">
    <property type="entry name" value="Small_GTP-bd"/>
</dbReference>
<dbReference type="NCBIfam" id="TIGR00231">
    <property type="entry name" value="small_GTP"/>
    <property type="match status" value="1"/>
</dbReference>
<evidence type="ECO:0000256" key="1">
    <source>
        <dbReference type="ARBA" id="ARBA00022741"/>
    </source>
</evidence>
<protein>
    <submittedName>
        <fullName evidence="3">p-loop containing nucleoside triphosphate hydrolase protein</fullName>
    </submittedName>
</protein>
<keyword evidence="2" id="KW-0342">GTP-binding</keyword>
<dbReference type="CDD" id="cd00876">
    <property type="entry name" value="Ras"/>
    <property type="match status" value="1"/>
</dbReference>
<dbReference type="GO" id="GO:0007165">
    <property type="term" value="P:signal transduction"/>
    <property type="evidence" value="ECO:0007669"/>
    <property type="project" value="InterPro"/>
</dbReference>
<dbReference type="EMBL" id="MCFA01000024">
    <property type="protein sequence ID" value="ORY15571.1"/>
    <property type="molecule type" value="Genomic_DNA"/>
</dbReference>
<evidence type="ECO:0000256" key="2">
    <source>
        <dbReference type="ARBA" id="ARBA00023134"/>
    </source>
</evidence>
<evidence type="ECO:0000313" key="3">
    <source>
        <dbReference type="EMBL" id="ORY15571.1"/>
    </source>
</evidence>
<dbReference type="PROSITE" id="PS51419">
    <property type="entry name" value="RAB"/>
    <property type="match status" value="1"/>
</dbReference>
<reference evidence="3 4" key="1">
    <citation type="submission" date="2016-07" db="EMBL/GenBank/DDBJ databases">
        <title>Pervasive Adenine N6-methylation of Active Genes in Fungi.</title>
        <authorList>
            <consortium name="DOE Joint Genome Institute"/>
            <person name="Mondo S.J."/>
            <person name="Dannebaum R.O."/>
            <person name="Kuo R.C."/>
            <person name="Labutti K."/>
            <person name="Haridas S."/>
            <person name="Kuo A."/>
            <person name="Salamov A."/>
            <person name="Ahrendt S.R."/>
            <person name="Lipzen A."/>
            <person name="Sullivan W."/>
            <person name="Andreopoulos W.B."/>
            <person name="Clum A."/>
            <person name="Lindquist E."/>
            <person name="Daum C."/>
            <person name="Ramamoorthy G.K."/>
            <person name="Gryganskyi A."/>
            <person name="Culley D."/>
            <person name="Magnuson J.K."/>
            <person name="James T.Y."/>
            <person name="O'Malley M.A."/>
            <person name="Stajich J.E."/>
            <person name="Spatafora J.W."/>
            <person name="Visel A."/>
            <person name="Grigoriev I.V."/>
        </authorList>
    </citation>
    <scope>NUCLEOTIDE SEQUENCE [LARGE SCALE GENOMIC DNA]</scope>
    <source>
        <strain evidence="3 4">CBS 115471</strain>
    </source>
</reference>
<gene>
    <name evidence="3" type="ORF">BCR34DRAFT_672048</name>
</gene>
<sequence length="203" mass="23113">MALRFFREYKVVVAGGERVGKSSFVYRFAPGYGIGMYDPRTIAIVDDEVALFDILDTAAQEEYSALRRQYMRDLEGMIIMYSITSRESFKETENFWKQLLCVKNKAYSPMLLVGNKSDRHGERQVSAQEGMALAKQFGCGFLEASAKEGCNVERAFHEIVREIRRFDSNVTTLSPLPETYQGSSSIFSKGILLSLLKVRKDER</sequence>
<dbReference type="PROSITE" id="PS51421">
    <property type="entry name" value="RAS"/>
    <property type="match status" value="1"/>
</dbReference>
<dbReference type="PANTHER" id="PTHR24070">
    <property type="entry name" value="RAS, DI-RAS, AND RHEB FAMILY MEMBERS OF SMALL GTPASE SUPERFAMILY"/>
    <property type="match status" value="1"/>
</dbReference>
<keyword evidence="3" id="KW-0378">Hydrolase</keyword>
<dbReference type="SMART" id="SM00174">
    <property type="entry name" value="RHO"/>
    <property type="match status" value="1"/>
</dbReference>
<keyword evidence="1" id="KW-0547">Nucleotide-binding</keyword>
<dbReference type="GO" id="GO:0003924">
    <property type="term" value="F:GTPase activity"/>
    <property type="evidence" value="ECO:0007669"/>
    <property type="project" value="InterPro"/>
</dbReference>
<dbReference type="InterPro" id="IPR020849">
    <property type="entry name" value="Small_GTPase_Ras-type"/>
</dbReference>
<dbReference type="SUPFAM" id="SSF52540">
    <property type="entry name" value="P-loop containing nucleoside triphosphate hydrolases"/>
    <property type="match status" value="1"/>
</dbReference>
<name>A0A1Y1ZZ77_9PLEO</name>
<dbReference type="OrthoDB" id="5976022at2759"/>
<dbReference type="Proteomes" id="UP000193144">
    <property type="component" value="Unassembled WGS sequence"/>
</dbReference>
<dbReference type="PRINTS" id="PR00449">
    <property type="entry name" value="RASTRNSFRMNG"/>
</dbReference>
<proteinExistence type="predicted"/>
<dbReference type="STRING" id="1231657.A0A1Y1ZZ77"/>
<keyword evidence="4" id="KW-1185">Reference proteome</keyword>
<dbReference type="SMART" id="SM00175">
    <property type="entry name" value="RAB"/>
    <property type="match status" value="1"/>
</dbReference>
<evidence type="ECO:0000313" key="4">
    <source>
        <dbReference type="Proteomes" id="UP000193144"/>
    </source>
</evidence>
<dbReference type="SMART" id="SM00173">
    <property type="entry name" value="RAS"/>
    <property type="match status" value="1"/>
</dbReference>
<dbReference type="FunFam" id="3.40.50.300:FF:001447">
    <property type="entry name" value="Ras-related protein Rab-1B"/>
    <property type="match status" value="1"/>
</dbReference>
<dbReference type="InterPro" id="IPR027417">
    <property type="entry name" value="P-loop_NTPase"/>
</dbReference>
<dbReference type="GO" id="GO:0005525">
    <property type="term" value="F:GTP binding"/>
    <property type="evidence" value="ECO:0007669"/>
    <property type="project" value="UniProtKB-KW"/>
</dbReference>
<accession>A0A1Y1ZZ77</accession>
<dbReference type="GO" id="GO:0016020">
    <property type="term" value="C:membrane"/>
    <property type="evidence" value="ECO:0007669"/>
    <property type="project" value="InterPro"/>
</dbReference>
<dbReference type="Pfam" id="PF00071">
    <property type="entry name" value="Ras"/>
    <property type="match status" value="1"/>
</dbReference>